<evidence type="ECO:0000256" key="1">
    <source>
        <dbReference type="SAM" id="MobiDB-lite"/>
    </source>
</evidence>
<proteinExistence type="predicted"/>
<evidence type="ECO:0000313" key="3">
    <source>
        <dbReference type="Proteomes" id="UP000326396"/>
    </source>
</evidence>
<dbReference type="EMBL" id="SZYD01000017">
    <property type="protein sequence ID" value="KAD3066933.1"/>
    <property type="molecule type" value="Genomic_DNA"/>
</dbReference>
<protein>
    <submittedName>
        <fullName evidence="2">Uncharacterized protein</fullName>
    </submittedName>
</protein>
<feature type="region of interest" description="Disordered" evidence="1">
    <location>
        <begin position="72"/>
        <end position="91"/>
    </location>
</feature>
<evidence type="ECO:0000313" key="2">
    <source>
        <dbReference type="EMBL" id="KAD3066933.1"/>
    </source>
</evidence>
<accession>A0A5N6M1V4</accession>
<comment type="caution">
    <text evidence="2">The sequence shown here is derived from an EMBL/GenBank/DDBJ whole genome shotgun (WGS) entry which is preliminary data.</text>
</comment>
<gene>
    <name evidence="2" type="ORF">E3N88_34813</name>
</gene>
<dbReference type="Proteomes" id="UP000326396">
    <property type="component" value="Linkage Group LG7"/>
</dbReference>
<name>A0A5N6M1V4_9ASTR</name>
<reference evidence="2 3" key="1">
    <citation type="submission" date="2019-05" db="EMBL/GenBank/DDBJ databases">
        <title>Mikania micrantha, genome provides insights into the molecular mechanism of rapid growth.</title>
        <authorList>
            <person name="Liu B."/>
        </authorList>
    </citation>
    <scope>NUCLEOTIDE SEQUENCE [LARGE SCALE GENOMIC DNA]</scope>
    <source>
        <strain evidence="2">NLD-2019</strain>
        <tissue evidence="2">Leaf</tissue>
    </source>
</reference>
<dbReference type="AlphaFoldDB" id="A0A5N6M1V4"/>
<organism evidence="2 3">
    <name type="scientific">Mikania micrantha</name>
    <name type="common">bitter vine</name>
    <dbReference type="NCBI Taxonomy" id="192012"/>
    <lineage>
        <taxon>Eukaryota</taxon>
        <taxon>Viridiplantae</taxon>
        <taxon>Streptophyta</taxon>
        <taxon>Embryophyta</taxon>
        <taxon>Tracheophyta</taxon>
        <taxon>Spermatophyta</taxon>
        <taxon>Magnoliopsida</taxon>
        <taxon>eudicotyledons</taxon>
        <taxon>Gunneridae</taxon>
        <taxon>Pentapetalae</taxon>
        <taxon>asterids</taxon>
        <taxon>campanulids</taxon>
        <taxon>Asterales</taxon>
        <taxon>Asteraceae</taxon>
        <taxon>Asteroideae</taxon>
        <taxon>Heliantheae alliance</taxon>
        <taxon>Eupatorieae</taxon>
        <taxon>Mikania</taxon>
    </lineage>
</organism>
<keyword evidence="3" id="KW-1185">Reference proteome</keyword>
<sequence length="101" mass="11198">MNSSVWFSELWPPPDWPPPHFNKTLDFSCLAFLPLCRCRLQPPQASSASSVSGESRKLIYFSLFDSTAMPLPSSALQPPQPSSAPSPTNLGFDAPQWMICR</sequence>